<protein>
    <submittedName>
        <fullName evidence="6">ABC-2 type transport system ATP-binding protein</fullName>
    </submittedName>
</protein>
<feature type="domain" description="ABC transporter" evidence="5">
    <location>
        <begin position="2"/>
        <end position="232"/>
    </location>
</feature>
<sequence>MIECQNLCKKYGRFPAVHNLNLTVRQGTVFGLVGENGAGKTTTLSMLATLTPPTSGKAYVNGFEISRHPQEVRRSVSYMPDSFGVYDDLSAKEYLEFYADCYGVPPAVARQRVGALLAWVNLEKHRDVYVNALSRGMQQRLEIARCLMHDPHVLILDEPSSGLDPRSRLEMREVLHQLRQLGKTILISSHILYELSEIADEIGIMRGGDLAAVAAVNALLEHSNAHRHLLITGNAAPDEWERVLRNDARVVDVHFVQGGVEVMYGGTLEQQAELMRTILDAGIVIYQFAERPTDIEALFLRLTDRTVTR</sequence>
<proteinExistence type="inferred from homology"/>
<dbReference type="Gene3D" id="3.40.50.300">
    <property type="entry name" value="P-loop containing nucleotide triphosphate hydrolases"/>
    <property type="match status" value="1"/>
</dbReference>
<evidence type="ECO:0000313" key="6">
    <source>
        <dbReference type="EMBL" id="MDQ0188610.1"/>
    </source>
</evidence>
<reference evidence="6 7" key="1">
    <citation type="submission" date="2023-07" db="EMBL/GenBank/DDBJ databases">
        <title>Genomic Encyclopedia of Type Strains, Phase IV (KMG-IV): sequencing the most valuable type-strain genomes for metagenomic binning, comparative biology and taxonomic classification.</title>
        <authorList>
            <person name="Goeker M."/>
        </authorList>
    </citation>
    <scope>NUCLEOTIDE SEQUENCE [LARGE SCALE GENOMIC DNA]</scope>
    <source>
        <strain evidence="6 7">DSM 4006</strain>
    </source>
</reference>
<keyword evidence="3" id="KW-0547">Nucleotide-binding</keyword>
<evidence type="ECO:0000256" key="2">
    <source>
        <dbReference type="ARBA" id="ARBA00022448"/>
    </source>
</evidence>
<evidence type="ECO:0000256" key="1">
    <source>
        <dbReference type="ARBA" id="ARBA00005417"/>
    </source>
</evidence>
<dbReference type="Pfam" id="PF00005">
    <property type="entry name" value="ABC_tran"/>
    <property type="match status" value="1"/>
</dbReference>
<dbReference type="PROSITE" id="PS50893">
    <property type="entry name" value="ABC_TRANSPORTER_2"/>
    <property type="match status" value="1"/>
</dbReference>
<gene>
    <name evidence="6" type="ORF">J2S03_000422</name>
</gene>
<accession>A0ABT9XEA0</accession>
<comment type="similarity">
    <text evidence="1">Belongs to the ABC transporter superfamily.</text>
</comment>
<dbReference type="PANTHER" id="PTHR43335:SF3">
    <property type="entry name" value="ABC TRANSPORTER"/>
    <property type="match status" value="1"/>
</dbReference>
<evidence type="ECO:0000313" key="7">
    <source>
        <dbReference type="Proteomes" id="UP001232973"/>
    </source>
</evidence>
<organism evidence="6 7">
    <name type="scientific">Alicyclobacillus cycloheptanicus</name>
    <dbReference type="NCBI Taxonomy" id="1457"/>
    <lineage>
        <taxon>Bacteria</taxon>
        <taxon>Bacillati</taxon>
        <taxon>Bacillota</taxon>
        <taxon>Bacilli</taxon>
        <taxon>Bacillales</taxon>
        <taxon>Alicyclobacillaceae</taxon>
        <taxon>Alicyclobacillus</taxon>
    </lineage>
</organism>
<dbReference type="SMART" id="SM00382">
    <property type="entry name" value="AAA"/>
    <property type="match status" value="1"/>
</dbReference>
<dbReference type="PANTHER" id="PTHR43335">
    <property type="entry name" value="ABC TRANSPORTER, ATP-BINDING PROTEIN"/>
    <property type="match status" value="1"/>
</dbReference>
<evidence type="ECO:0000259" key="5">
    <source>
        <dbReference type="PROSITE" id="PS50893"/>
    </source>
</evidence>
<dbReference type="InterPro" id="IPR027417">
    <property type="entry name" value="P-loop_NTPase"/>
</dbReference>
<keyword evidence="2" id="KW-0813">Transport</keyword>
<dbReference type="GO" id="GO:0005524">
    <property type="term" value="F:ATP binding"/>
    <property type="evidence" value="ECO:0007669"/>
    <property type="project" value="UniProtKB-KW"/>
</dbReference>
<dbReference type="CDD" id="cd03230">
    <property type="entry name" value="ABC_DR_subfamily_A"/>
    <property type="match status" value="1"/>
</dbReference>
<dbReference type="InterPro" id="IPR003439">
    <property type="entry name" value="ABC_transporter-like_ATP-bd"/>
</dbReference>
<dbReference type="InterPro" id="IPR003593">
    <property type="entry name" value="AAA+_ATPase"/>
</dbReference>
<comment type="caution">
    <text evidence="6">The sequence shown here is derived from an EMBL/GenBank/DDBJ whole genome shotgun (WGS) entry which is preliminary data.</text>
</comment>
<evidence type="ECO:0000256" key="4">
    <source>
        <dbReference type="ARBA" id="ARBA00022840"/>
    </source>
</evidence>
<dbReference type="EMBL" id="JAUSTP010000002">
    <property type="protein sequence ID" value="MDQ0188610.1"/>
    <property type="molecule type" value="Genomic_DNA"/>
</dbReference>
<dbReference type="RefSeq" id="WP_274455398.1">
    <property type="nucleotide sequence ID" value="NZ_CP067097.1"/>
</dbReference>
<dbReference type="SUPFAM" id="SSF52540">
    <property type="entry name" value="P-loop containing nucleoside triphosphate hydrolases"/>
    <property type="match status" value="1"/>
</dbReference>
<dbReference type="Proteomes" id="UP001232973">
    <property type="component" value="Unassembled WGS sequence"/>
</dbReference>
<name>A0ABT9XEA0_9BACL</name>
<keyword evidence="4 6" id="KW-0067">ATP-binding</keyword>
<evidence type="ECO:0000256" key="3">
    <source>
        <dbReference type="ARBA" id="ARBA00022741"/>
    </source>
</evidence>
<keyword evidence="7" id="KW-1185">Reference proteome</keyword>